<accession>A0A6A6RX37</accession>
<feature type="region of interest" description="Disordered" evidence="1">
    <location>
        <begin position="167"/>
        <end position="202"/>
    </location>
</feature>
<reference evidence="2" key="1">
    <citation type="journal article" date="2020" name="Stud. Mycol.">
        <title>101 Dothideomycetes genomes: a test case for predicting lifestyles and emergence of pathogens.</title>
        <authorList>
            <person name="Haridas S."/>
            <person name="Albert R."/>
            <person name="Binder M."/>
            <person name="Bloem J."/>
            <person name="Labutti K."/>
            <person name="Salamov A."/>
            <person name="Andreopoulos B."/>
            <person name="Baker S."/>
            <person name="Barry K."/>
            <person name="Bills G."/>
            <person name="Bluhm B."/>
            <person name="Cannon C."/>
            <person name="Castanera R."/>
            <person name="Culley D."/>
            <person name="Daum C."/>
            <person name="Ezra D."/>
            <person name="Gonzalez J."/>
            <person name="Henrissat B."/>
            <person name="Kuo A."/>
            <person name="Liang C."/>
            <person name="Lipzen A."/>
            <person name="Lutzoni F."/>
            <person name="Magnuson J."/>
            <person name="Mondo S."/>
            <person name="Nolan M."/>
            <person name="Ohm R."/>
            <person name="Pangilinan J."/>
            <person name="Park H.-J."/>
            <person name="Ramirez L."/>
            <person name="Alfaro M."/>
            <person name="Sun H."/>
            <person name="Tritt A."/>
            <person name="Yoshinaga Y."/>
            <person name="Zwiers L.-H."/>
            <person name="Turgeon B."/>
            <person name="Goodwin S."/>
            <person name="Spatafora J."/>
            <person name="Crous P."/>
            <person name="Grigoriev I."/>
        </authorList>
    </citation>
    <scope>NUCLEOTIDE SEQUENCE</scope>
    <source>
        <strain evidence="2">CBS 473.64</strain>
    </source>
</reference>
<name>A0A6A6RX37_9PLEO</name>
<dbReference type="AlphaFoldDB" id="A0A6A6RX37"/>
<evidence type="ECO:0000256" key="1">
    <source>
        <dbReference type="SAM" id="MobiDB-lite"/>
    </source>
</evidence>
<keyword evidence="3" id="KW-1185">Reference proteome</keyword>
<organism evidence="2 3">
    <name type="scientific">Massarina eburnea CBS 473.64</name>
    <dbReference type="NCBI Taxonomy" id="1395130"/>
    <lineage>
        <taxon>Eukaryota</taxon>
        <taxon>Fungi</taxon>
        <taxon>Dikarya</taxon>
        <taxon>Ascomycota</taxon>
        <taxon>Pezizomycotina</taxon>
        <taxon>Dothideomycetes</taxon>
        <taxon>Pleosporomycetidae</taxon>
        <taxon>Pleosporales</taxon>
        <taxon>Massarineae</taxon>
        <taxon>Massarinaceae</taxon>
        <taxon>Massarina</taxon>
    </lineage>
</organism>
<proteinExistence type="predicted"/>
<sequence length="202" mass="21737">MTPLSPLSLSAKAKKCTLHLISRTVPFSFDHRLDAPLNTLLLRRRPSARPINTSRSLTTAAAPPVSVAVSVSVSISAPYRFRIAFASLPSERPRDALRFSLLRHHGFRTGDLNSPPAAGPRVVPPPVDTAGVRPARLQDGVPARPCISAVHRPRHITAVVDVDHSLLPATPAPRQPQPRGGAAAGAVYTGSRCQPRREYDPQ</sequence>
<protein>
    <submittedName>
        <fullName evidence="2">Uncharacterized protein</fullName>
    </submittedName>
</protein>
<gene>
    <name evidence="2" type="ORF">P280DRAFT_470333</name>
</gene>
<evidence type="ECO:0000313" key="2">
    <source>
        <dbReference type="EMBL" id="KAF2639717.1"/>
    </source>
</evidence>
<evidence type="ECO:0000313" key="3">
    <source>
        <dbReference type="Proteomes" id="UP000799753"/>
    </source>
</evidence>
<feature type="compositionally biased region" description="Low complexity" evidence="1">
    <location>
        <begin position="177"/>
        <end position="186"/>
    </location>
</feature>
<dbReference type="Proteomes" id="UP000799753">
    <property type="component" value="Unassembled WGS sequence"/>
</dbReference>
<dbReference type="EMBL" id="MU006786">
    <property type="protein sequence ID" value="KAF2639717.1"/>
    <property type="molecule type" value="Genomic_DNA"/>
</dbReference>